<dbReference type="Pfam" id="PF20600">
    <property type="entry name" value="ExoX-like_C"/>
    <property type="match status" value="1"/>
</dbReference>
<reference evidence="2" key="1">
    <citation type="submission" date="2022-10" db="EMBL/GenBank/DDBJ databases">
        <authorList>
            <person name="Chen Y."/>
            <person name="Dougan E. K."/>
            <person name="Chan C."/>
            <person name="Rhodes N."/>
            <person name="Thang M."/>
        </authorList>
    </citation>
    <scope>NUCLEOTIDE SEQUENCE</scope>
</reference>
<organism evidence="2">
    <name type="scientific">Cladocopium goreaui</name>
    <dbReference type="NCBI Taxonomy" id="2562237"/>
    <lineage>
        <taxon>Eukaryota</taxon>
        <taxon>Sar</taxon>
        <taxon>Alveolata</taxon>
        <taxon>Dinophyceae</taxon>
        <taxon>Suessiales</taxon>
        <taxon>Symbiodiniaceae</taxon>
        <taxon>Cladocopium</taxon>
    </lineage>
</organism>
<evidence type="ECO:0000313" key="2">
    <source>
        <dbReference type="EMBL" id="CAI4002224.1"/>
    </source>
</evidence>
<dbReference type="AlphaFoldDB" id="A0A9P1D1P7"/>
<keyword evidence="4" id="KW-1185">Reference proteome</keyword>
<comment type="caution">
    <text evidence="2">The sequence shown here is derived from an EMBL/GenBank/DDBJ whole genome shotgun (WGS) entry which is preliminary data.</text>
</comment>
<evidence type="ECO:0000259" key="1">
    <source>
        <dbReference type="Pfam" id="PF20600"/>
    </source>
</evidence>
<sequence length="217" mass="25137">MDTQLTMNLWMKTYRDTGFKENENFNQTQLPHRISLQMATLEEMTKGLKNNLEKLSEIEKPKRTEQVRTMQMVDLHQMKIDFGKYKGHTFQEAAQDKSYVQWVASHVNPDTSCEGMKCFLIYLFRKTTSEVHQVEAGYKGEASNAMPALKKSEMKKRLPEEVNLPVEDSEVESEGWSEVMSKDKEIRQLQETQGALQTRLNNIEQILGQISAKLMNP</sequence>
<dbReference type="EMBL" id="CAMXCT020003068">
    <property type="protein sequence ID" value="CAL1155599.1"/>
    <property type="molecule type" value="Genomic_DNA"/>
</dbReference>
<evidence type="ECO:0000313" key="3">
    <source>
        <dbReference type="EMBL" id="CAL4789536.1"/>
    </source>
</evidence>
<dbReference type="EMBL" id="CAMXCT010003068">
    <property type="protein sequence ID" value="CAI4002224.1"/>
    <property type="molecule type" value="Genomic_DNA"/>
</dbReference>
<accession>A0A9P1D1P7</accession>
<dbReference type="EMBL" id="CAMXCT030003068">
    <property type="protein sequence ID" value="CAL4789536.1"/>
    <property type="molecule type" value="Genomic_DNA"/>
</dbReference>
<dbReference type="Proteomes" id="UP001152797">
    <property type="component" value="Unassembled WGS sequence"/>
</dbReference>
<feature type="domain" description="Exodeoxyribonuclease X-like C-terminal" evidence="1">
    <location>
        <begin position="80"/>
        <end position="104"/>
    </location>
</feature>
<protein>
    <recommendedName>
        <fullName evidence="1">Exodeoxyribonuclease X-like C-terminal domain-containing protein</fullName>
    </recommendedName>
</protein>
<gene>
    <name evidence="2" type="ORF">C1SCF055_LOCUS28193</name>
</gene>
<reference evidence="3 4" key="2">
    <citation type="submission" date="2024-05" db="EMBL/GenBank/DDBJ databases">
        <authorList>
            <person name="Chen Y."/>
            <person name="Shah S."/>
            <person name="Dougan E. K."/>
            <person name="Thang M."/>
            <person name="Chan C."/>
        </authorList>
    </citation>
    <scope>NUCLEOTIDE SEQUENCE [LARGE SCALE GENOMIC DNA]</scope>
</reference>
<evidence type="ECO:0000313" key="4">
    <source>
        <dbReference type="Proteomes" id="UP001152797"/>
    </source>
</evidence>
<dbReference type="InterPro" id="IPR046768">
    <property type="entry name" value="ExoX-like_C"/>
</dbReference>
<proteinExistence type="predicted"/>
<name>A0A9P1D1P7_9DINO</name>